<dbReference type="PROSITE" id="PS51470">
    <property type="entry name" value="FG_GAP"/>
    <property type="match status" value="3"/>
</dbReference>
<name>A0ABN3X7K3_9ACTN</name>
<dbReference type="PRINTS" id="PR01185">
    <property type="entry name" value="INTEGRINA"/>
</dbReference>
<sequence>MQHIPSRRYAVPGILFGALTLSTLCAPGAAAAPVRSGIEADYNGDGYLDLAVGAPNAKAGSREYAGAVVVLYGSASGMSAGRRTVVHQDTAGVPGAAETNDRFGRSMASADLDGDGYSDLIVGSPGEDVGSVPGRGAVTVLWGGRQGIAGGANLPLPSYLDEQSVMGSGVAAGDFDGDGRNDVTVTGRTETRTYFGAFTRTGVPARQQTENLGSTTGTVAGDLNGDGAAERLYPRGTTDDPAGVISYVRWTGGSTYATTELTGADGAAAAIGDINGDGYGDLAVGDHQDPGADRTGGHQGGRLTVWYGGPTGPEPAQRPTVVHQDTAGVPGSGESADGFGVSVAVGDIDKDGYADVAVGAPYEDLAGSTDAGAVTVLYGSKAGLTTARARMITQDTAGVTGAPERHDYFGHALTLRDLTGDGRSDLVVGVPEENSYGMVSVLRGAAAGLSTSGVVSITGTAAGLSGASQEWFGMVLPDAAR</sequence>
<keyword evidence="2" id="KW-0677">Repeat</keyword>
<protein>
    <submittedName>
        <fullName evidence="6">FG-GAP repeat protein</fullName>
    </submittedName>
</protein>
<organism evidence="6 7">
    <name type="scientific">Streptomyces enissocaesilis</name>
    <dbReference type="NCBI Taxonomy" id="332589"/>
    <lineage>
        <taxon>Bacteria</taxon>
        <taxon>Bacillati</taxon>
        <taxon>Actinomycetota</taxon>
        <taxon>Actinomycetes</taxon>
        <taxon>Kitasatosporales</taxon>
        <taxon>Streptomycetaceae</taxon>
        <taxon>Streptomyces</taxon>
        <taxon>Streptomyces rochei group</taxon>
    </lineage>
</organism>
<proteinExistence type="predicted"/>
<evidence type="ECO:0000256" key="3">
    <source>
        <dbReference type="ARBA" id="ARBA00022801"/>
    </source>
</evidence>
<dbReference type="Pfam" id="PF01839">
    <property type="entry name" value="FG-GAP"/>
    <property type="match status" value="5"/>
</dbReference>
<dbReference type="PANTHER" id="PTHR23221">
    <property type="entry name" value="GLYCOSYLPHOSPHATIDYLINOSITOL PHOSPHOLIPASE D"/>
    <property type="match status" value="1"/>
</dbReference>
<dbReference type="InterPro" id="IPR013519">
    <property type="entry name" value="Int_alpha_beta-p"/>
</dbReference>
<keyword evidence="7" id="KW-1185">Reference proteome</keyword>
<feature type="chain" id="PRO_5047282708" evidence="5">
    <location>
        <begin position="32"/>
        <end position="481"/>
    </location>
</feature>
<evidence type="ECO:0000313" key="7">
    <source>
        <dbReference type="Proteomes" id="UP001500403"/>
    </source>
</evidence>
<keyword evidence="4" id="KW-0325">Glycoprotein</keyword>
<comment type="caution">
    <text evidence="6">The sequence shown here is derived from an EMBL/GenBank/DDBJ whole genome shotgun (WGS) entry which is preliminary data.</text>
</comment>
<evidence type="ECO:0000256" key="2">
    <source>
        <dbReference type="ARBA" id="ARBA00022737"/>
    </source>
</evidence>
<dbReference type="InterPro" id="IPR028994">
    <property type="entry name" value="Integrin_alpha_N"/>
</dbReference>
<evidence type="ECO:0000256" key="5">
    <source>
        <dbReference type="SAM" id="SignalP"/>
    </source>
</evidence>
<keyword evidence="3" id="KW-0378">Hydrolase</keyword>
<gene>
    <name evidence="6" type="ORF">GCM10010446_28610</name>
</gene>
<dbReference type="InterPro" id="IPR000413">
    <property type="entry name" value="Integrin_alpha"/>
</dbReference>
<dbReference type="PANTHER" id="PTHR23221:SF7">
    <property type="entry name" value="PHOSPHATIDYLINOSITOL-GLYCAN-SPECIFIC PHOSPHOLIPASE D"/>
    <property type="match status" value="1"/>
</dbReference>
<feature type="signal peptide" evidence="5">
    <location>
        <begin position="1"/>
        <end position="31"/>
    </location>
</feature>
<evidence type="ECO:0000313" key="6">
    <source>
        <dbReference type="EMBL" id="GAA2941677.1"/>
    </source>
</evidence>
<keyword evidence="1 5" id="KW-0732">Signal</keyword>
<evidence type="ECO:0000256" key="4">
    <source>
        <dbReference type="ARBA" id="ARBA00023180"/>
    </source>
</evidence>
<reference evidence="6 7" key="1">
    <citation type="journal article" date="2019" name="Int. J. Syst. Evol. Microbiol.">
        <title>The Global Catalogue of Microorganisms (GCM) 10K type strain sequencing project: providing services to taxonomists for standard genome sequencing and annotation.</title>
        <authorList>
            <consortium name="The Broad Institute Genomics Platform"/>
            <consortium name="The Broad Institute Genome Sequencing Center for Infectious Disease"/>
            <person name="Wu L."/>
            <person name="Ma J."/>
        </authorList>
    </citation>
    <scope>NUCLEOTIDE SEQUENCE [LARGE SCALE GENOMIC DNA]</scope>
    <source>
        <strain evidence="6 7">JCM 9088</strain>
    </source>
</reference>
<dbReference type="SMART" id="SM00191">
    <property type="entry name" value="Int_alpha"/>
    <property type="match status" value="6"/>
</dbReference>
<evidence type="ECO:0000256" key="1">
    <source>
        <dbReference type="ARBA" id="ARBA00022729"/>
    </source>
</evidence>
<dbReference type="RefSeq" id="WP_344495006.1">
    <property type="nucleotide sequence ID" value="NZ_BAAAUD010000031.1"/>
</dbReference>
<dbReference type="SUPFAM" id="SSF69318">
    <property type="entry name" value="Integrin alpha N-terminal domain"/>
    <property type="match status" value="1"/>
</dbReference>
<dbReference type="Gene3D" id="2.130.10.130">
    <property type="entry name" value="Integrin alpha, N-terminal"/>
    <property type="match status" value="3"/>
</dbReference>
<dbReference type="EMBL" id="BAAAUD010000031">
    <property type="protein sequence ID" value="GAA2941677.1"/>
    <property type="molecule type" value="Genomic_DNA"/>
</dbReference>
<dbReference type="InterPro" id="IPR013517">
    <property type="entry name" value="FG-GAP"/>
</dbReference>
<accession>A0ABN3X7K3</accession>
<dbReference type="Proteomes" id="UP001500403">
    <property type="component" value="Unassembled WGS sequence"/>
</dbReference>